<evidence type="ECO:0000256" key="4">
    <source>
        <dbReference type="ARBA" id="ARBA00022771"/>
    </source>
</evidence>
<dbReference type="Pfam" id="PF00096">
    <property type="entry name" value="zf-C2H2"/>
    <property type="match status" value="2"/>
</dbReference>
<keyword evidence="5 10" id="KW-0862">Zinc</keyword>
<dbReference type="InterPro" id="IPR036236">
    <property type="entry name" value="Znf_C2H2_sf"/>
</dbReference>
<feature type="binding site" evidence="10">
    <location>
        <position position="55"/>
    </location>
    <ligand>
        <name>Zn(2+)</name>
        <dbReference type="ChEBI" id="CHEBI:29105"/>
    </ligand>
</feature>
<feature type="binding site" evidence="10">
    <location>
        <position position="17"/>
    </location>
    <ligand>
        <name>Zn(2+)</name>
        <dbReference type="ChEBI" id="CHEBI:29105"/>
    </ligand>
</feature>
<dbReference type="Gene3D" id="3.30.160.60">
    <property type="entry name" value="Classic Zinc Finger"/>
    <property type="match status" value="2"/>
</dbReference>
<dbReference type="OrthoDB" id="654211at2759"/>
<evidence type="ECO:0000256" key="12">
    <source>
        <dbReference type="SAM" id="MobiDB-lite"/>
    </source>
</evidence>
<evidence type="ECO:0000313" key="16">
    <source>
        <dbReference type="RefSeq" id="XP_030387868.1"/>
    </source>
</evidence>
<keyword evidence="2 10" id="KW-0479">Metal-binding</keyword>
<feature type="domain" description="ZAD" evidence="14">
    <location>
        <begin position="12"/>
        <end position="82"/>
    </location>
</feature>
<reference evidence="16" key="1">
    <citation type="submission" date="2025-08" db="UniProtKB">
        <authorList>
            <consortium name="RefSeq"/>
        </authorList>
    </citation>
    <scope>IDENTIFICATION</scope>
    <source>
        <strain evidence="16">11010-0011.00</strain>
        <tissue evidence="16">Whole body</tissue>
    </source>
</reference>
<dbReference type="PANTHER" id="PTHR24388:SF54">
    <property type="entry name" value="PROTEIN ESCARGOT"/>
    <property type="match status" value="1"/>
</dbReference>
<feature type="domain" description="C2H2-type" evidence="13">
    <location>
        <begin position="692"/>
        <end position="719"/>
    </location>
</feature>
<evidence type="ECO:0000259" key="13">
    <source>
        <dbReference type="PROSITE" id="PS50157"/>
    </source>
</evidence>
<feature type="region of interest" description="Disordered" evidence="12">
    <location>
        <begin position="568"/>
        <end position="606"/>
    </location>
</feature>
<dbReference type="Proteomes" id="UP000504634">
    <property type="component" value="Unplaced"/>
</dbReference>
<evidence type="ECO:0000256" key="2">
    <source>
        <dbReference type="ARBA" id="ARBA00022723"/>
    </source>
</evidence>
<evidence type="ECO:0000256" key="11">
    <source>
        <dbReference type="SAM" id="Coils"/>
    </source>
</evidence>
<evidence type="ECO:0000256" key="9">
    <source>
        <dbReference type="PROSITE-ProRule" id="PRU00042"/>
    </source>
</evidence>
<dbReference type="SMART" id="SM00355">
    <property type="entry name" value="ZnF_C2H2"/>
    <property type="match status" value="5"/>
</dbReference>
<feature type="compositionally biased region" description="Basic residues" evidence="12">
    <location>
        <begin position="161"/>
        <end position="172"/>
    </location>
</feature>
<dbReference type="SUPFAM" id="SSF57716">
    <property type="entry name" value="Glucocorticoid receptor-like (DNA-binding domain)"/>
    <property type="match status" value="1"/>
</dbReference>
<dbReference type="PROSITE" id="PS00028">
    <property type="entry name" value="ZINC_FINGER_C2H2_1"/>
    <property type="match status" value="5"/>
</dbReference>
<keyword evidence="7" id="KW-0539">Nucleus</keyword>
<dbReference type="GO" id="GO:0008270">
    <property type="term" value="F:zinc ion binding"/>
    <property type="evidence" value="ECO:0007669"/>
    <property type="project" value="UniProtKB-UniRule"/>
</dbReference>
<dbReference type="InterPro" id="IPR012934">
    <property type="entry name" value="Znf_AD"/>
</dbReference>
<dbReference type="InterPro" id="IPR013087">
    <property type="entry name" value="Znf_C2H2_type"/>
</dbReference>
<evidence type="ECO:0000256" key="8">
    <source>
        <dbReference type="ARBA" id="ARBA00037948"/>
    </source>
</evidence>
<organism evidence="15 16">
    <name type="scientific">Drosophila lebanonensis</name>
    <name type="common">Fruit fly</name>
    <name type="synonym">Scaptodrosophila lebanonensis</name>
    <dbReference type="NCBI Taxonomy" id="7225"/>
    <lineage>
        <taxon>Eukaryota</taxon>
        <taxon>Metazoa</taxon>
        <taxon>Ecdysozoa</taxon>
        <taxon>Arthropoda</taxon>
        <taxon>Hexapoda</taxon>
        <taxon>Insecta</taxon>
        <taxon>Pterygota</taxon>
        <taxon>Neoptera</taxon>
        <taxon>Endopterygota</taxon>
        <taxon>Diptera</taxon>
        <taxon>Brachycera</taxon>
        <taxon>Muscomorpha</taxon>
        <taxon>Ephydroidea</taxon>
        <taxon>Drosophilidae</taxon>
        <taxon>Scaptodrosophila</taxon>
    </lineage>
</organism>
<keyword evidence="6" id="KW-0238">DNA-binding</keyword>
<feature type="domain" description="C2H2-type" evidence="13">
    <location>
        <begin position="748"/>
        <end position="773"/>
    </location>
</feature>
<feature type="domain" description="C2H2-type" evidence="13">
    <location>
        <begin position="721"/>
        <end position="748"/>
    </location>
</feature>
<dbReference type="PROSITE" id="PS50157">
    <property type="entry name" value="ZINC_FINGER_C2H2_2"/>
    <property type="match status" value="5"/>
</dbReference>
<dbReference type="GO" id="GO:0005634">
    <property type="term" value="C:nucleus"/>
    <property type="evidence" value="ECO:0007669"/>
    <property type="project" value="UniProtKB-SubCell"/>
</dbReference>
<evidence type="ECO:0000256" key="3">
    <source>
        <dbReference type="ARBA" id="ARBA00022737"/>
    </source>
</evidence>
<sequence length="863" mass="96668">MMDRKKVLELDKICRVCISERKEMRPLFSEKVPEMLMDCTSVRVEPTEGWPDKICVQCVHAVSRNHAFKSLVERSDKELREYIKSLTVRLDQSQAQKQQERKQQKLFQKQLKQQQIEEQQQQQQQQEHQQLLEQQQLQQPIMLMQQEPQQQQQLQHKTKIKPLPRKGVRQAKKQQTSQQLQLLPEPAPPPLQATHVPLQTQHQHQQQLQQLAQLPTLQQAPQQLMPTTTATALPQQILLPNGQLITTAQLVAPQLAQIISTAPHTAPNGAPTTTTLTASPQAQFMPQLLQTPNGQTLQIVQQPNGTQTLQLVQLLPQRSLAPAVTTLSTTTTTSTDMCTTNSNSLADADVQLLDDGEVDEEELDEVYEQLDSKGHTFETIVLDDDQQQDFLKDAHHQVLIDEDLTQSDTQDNEYFEDLDQQQEQVEDMSEQMPVKNDDDDDFIIEEIQLDDDDMLDDGDPEDSVIHVLDQPGGNDDMGQPEDDCEYITDEQEHGIGGDVEDELQYAIMEPPDGEATADIEQAFIDTDAEMQQQQLQHESVAELHGISLENAVVEFSQSTNETLAPTLNVSTPSPTPSAAKRARRSNQQHQQPTMVECNHHQSTPSPISNKLAAANSRQLVQTASVIAAAGADDNYEIDANLVSEFIRQHTSPLGSGRYLCHLCSTEFRQFKGLQNHMHLHTNWIRANCKKQPQCEICLKSFKGPGMLRMHMKTHDAESNTPVCNICNRTFKSKAILYRHRQTHQQRAYCCGVANCRKNFSNAVNLRSHVERKHQDCIDPLYKCGECSTLYDNIDSLQQHVETTDHGADAANAGFSGAVSIVSNGTDMSNLIASAPNTLTTAGSGDTTAVVVGSAGEVYFVTQA</sequence>
<feature type="domain" description="C2H2-type" evidence="13">
    <location>
        <begin position="658"/>
        <end position="682"/>
    </location>
</feature>
<keyword evidence="11" id="KW-0175">Coiled coil</keyword>
<dbReference type="Gene3D" id="3.40.1800.20">
    <property type="match status" value="1"/>
</dbReference>
<evidence type="ECO:0000313" key="15">
    <source>
        <dbReference type="Proteomes" id="UP000504634"/>
    </source>
</evidence>
<proteinExistence type="inferred from homology"/>
<evidence type="ECO:0000256" key="1">
    <source>
        <dbReference type="ARBA" id="ARBA00004123"/>
    </source>
</evidence>
<dbReference type="GO" id="GO:0000978">
    <property type="term" value="F:RNA polymerase II cis-regulatory region sequence-specific DNA binding"/>
    <property type="evidence" value="ECO:0007669"/>
    <property type="project" value="TreeGrafter"/>
</dbReference>
<dbReference type="SMART" id="SM00868">
    <property type="entry name" value="zf-AD"/>
    <property type="match status" value="2"/>
</dbReference>
<feature type="binding site" evidence="10">
    <location>
        <position position="58"/>
    </location>
    <ligand>
        <name>Zn(2+)</name>
        <dbReference type="ChEBI" id="CHEBI:29105"/>
    </ligand>
</feature>
<evidence type="ECO:0000256" key="7">
    <source>
        <dbReference type="ARBA" id="ARBA00023242"/>
    </source>
</evidence>
<keyword evidence="3" id="KW-0677">Repeat</keyword>
<feature type="compositionally biased region" description="Low complexity" evidence="12">
    <location>
        <begin position="174"/>
        <end position="184"/>
    </location>
</feature>
<accession>A0A6J2UK55</accession>
<keyword evidence="15" id="KW-1185">Reference proteome</keyword>
<evidence type="ECO:0000256" key="5">
    <source>
        <dbReference type="ARBA" id="ARBA00022833"/>
    </source>
</evidence>
<dbReference type="Pfam" id="PF07776">
    <property type="entry name" value="zf-AD"/>
    <property type="match status" value="1"/>
</dbReference>
<dbReference type="PANTHER" id="PTHR24388">
    <property type="entry name" value="ZINC FINGER PROTEIN"/>
    <property type="match status" value="1"/>
</dbReference>
<feature type="domain" description="C2H2-type" evidence="13">
    <location>
        <begin position="781"/>
        <end position="810"/>
    </location>
</feature>
<name>A0A6J2UK55_DROLE</name>
<keyword evidence="4 9" id="KW-0863">Zinc-finger</keyword>
<dbReference type="GO" id="GO:0000981">
    <property type="term" value="F:DNA-binding transcription factor activity, RNA polymerase II-specific"/>
    <property type="evidence" value="ECO:0007669"/>
    <property type="project" value="TreeGrafter"/>
</dbReference>
<comment type="subcellular location">
    <subcellularLocation>
        <location evidence="1">Nucleus</location>
    </subcellularLocation>
</comment>
<dbReference type="InterPro" id="IPR050527">
    <property type="entry name" value="Snail/Krueppel_Znf"/>
</dbReference>
<feature type="binding site" evidence="10">
    <location>
        <position position="14"/>
    </location>
    <ligand>
        <name>Zn(2+)</name>
        <dbReference type="ChEBI" id="CHEBI:29105"/>
    </ligand>
</feature>
<evidence type="ECO:0000259" key="14">
    <source>
        <dbReference type="PROSITE" id="PS51915"/>
    </source>
</evidence>
<protein>
    <submittedName>
        <fullName evidence="16">Zinc finger protein 853</fullName>
    </submittedName>
</protein>
<dbReference type="GeneID" id="115634350"/>
<comment type="similarity">
    <text evidence="8">Belongs to the snail C2H2-type zinc-finger protein family.</text>
</comment>
<feature type="region of interest" description="Disordered" evidence="12">
    <location>
        <begin position="161"/>
        <end position="194"/>
    </location>
</feature>
<dbReference type="PROSITE" id="PS51915">
    <property type="entry name" value="ZAD"/>
    <property type="match status" value="1"/>
</dbReference>
<dbReference type="FunFam" id="3.40.1800.20:FF:000001">
    <property type="entry name" value="zinc finger protein 836"/>
    <property type="match status" value="1"/>
</dbReference>
<feature type="coiled-coil region" evidence="11">
    <location>
        <begin position="83"/>
        <end position="138"/>
    </location>
</feature>
<evidence type="ECO:0000256" key="6">
    <source>
        <dbReference type="ARBA" id="ARBA00023125"/>
    </source>
</evidence>
<dbReference type="SUPFAM" id="SSF57667">
    <property type="entry name" value="beta-beta-alpha zinc fingers"/>
    <property type="match status" value="1"/>
</dbReference>
<dbReference type="RefSeq" id="XP_030387868.1">
    <property type="nucleotide sequence ID" value="XM_030532008.1"/>
</dbReference>
<evidence type="ECO:0000256" key="10">
    <source>
        <dbReference type="PROSITE-ProRule" id="PRU01263"/>
    </source>
</evidence>
<gene>
    <name evidence="16" type="primary">LOC115634350</name>
</gene>
<dbReference type="AlphaFoldDB" id="A0A6J2UK55"/>